<proteinExistence type="predicted"/>
<comment type="caution">
    <text evidence="2">The sequence shown here is derived from an EMBL/GenBank/DDBJ whole genome shotgun (WGS) entry which is preliminary data.</text>
</comment>
<dbReference type="AlphaFoldDB" id="A0A5M6CD72"/>
<keyword evidence="3" id="KW-1185">Reference proteome</keyword>
<reference evidence="2 3" key="1">
    <citation type="submission" date="2019-09" db="EMBL/GenBank/DDBJ databases">
        <title>Genome sequence and assembly of Taibaiella sp.</title>
        <authorList>
            <person name="Chhetri G."/>
        </authorList>
    </citation>
    <scope>NUCLEOTIDE SEQUENCE [LARGE SCALE GENOMIC DNA]</scope>
    <source>
        <strain evidence="2 3">KVB11</strain>
    </source>
</reference>
<dbReference type="RefSeq" id="WP_150032876.1">
    <property type="nucleotide sequence ID" value="NZ_VWSH01000003.1"/>
</dbReference>
<feature type="chain" id="PRO_5024375999" description="DUF4157 domain-containing protein" evidence="1">
    <location>
        <begin position="21"/>
        <end position="321"/>
    </location>
</feature>
<protein>
    <recommendedName>
        <fullName evidence="4">DUF4157 domain-containing protein</fullName>
    </recommendedName>
</protein>
<dbReference type="Proteomes" id="UP000323632">
    <property type="component" value="Unassembled WGS sequence"/>
</dbReference>
<accession>A0A5M6CD72</accession>
<organism evidence="2 3">
    <name type="scientific">Taibaiella lutea</name>
    <dbReference type="NCBI Taxonomy" id="2608001"/>
    <lineage>
        <taxon>Bacteria</taxon>
        <taxon>Pseudomonadati</taxon>
        <taxon>Bacteroidota</taxon>
        <taxon>Chitinophagia</taxon>
        <taxon>Chitinophagales</taxon>
        <taxon>Chitinophagaceae</taxon>
        <taxon>Taibaiella</taxon>
    </lineage>
</organism>
<evidence type="ECO:0000313" key="2">
    <source>
        <dbReference type="EMBL" id="KAA5533128.1"/>
    </source>
</evidence>
<evidence type="ECO:0000313" key="3">
    <source>
        <dbReference type="Proteomes" id="UP000323632"/>
    </source>
</evidence>
<evidence type="ECO:0008006" key="4">
    <source>
        <dbReference type="Google" id="ProtNLM"/>
    </source>
</evidence>
<feature type="signal peptide" evidence="1">
    <location>
        <begin position="1"/>
        <end position="20"/>
    </location>
</feature>
<dbReference type="EMBL" id="VWSH01000003">
    <property type="protein sequence ID" value="KAA5533128.1"/>
    <property type="molecule type" value="Genomic_DNA"/>
</dbReference>
<sequence length="321" mass="36801">MKNKILFFLLVSFLATYSHAGIVKQFPFQDCTIELLDSKSAAEATNHSDDYTKALTSFDLQIRLGRKENVAEKDYLNLAASQALTWDEEDQQKLQQSFQEIEKFLESNKIHLNLPKKIQLLKTAGAEEFGAEGYTRENRIMLCVKGGQEINTHVVAHELFHVFSRFNADTRNKIYAIFGFQKCNRINTATAMDNRVITNPDCPFTEHFIALNIGGKDRHFALQLYSTKPFEENFSLQNANIALLELENKNKQETPLIKDGKGVLLQLDEVPELFTKIGKNTFYVLHPEEISAEHFSMWIIAKKVPQPEFFDKMKEVLSEAK</sequence>
<evidence type="ECO:0000256" key="1">
    <source>
        <dbReference type="SAM" id="SignalP"/>
    </source>
</evidence>
<gene>
    <name evidence="2" type="ORF">F0919_11275</name>
</gene>
<keyword evidence="1" id="KW-0732">Signal</keyword>
<name>A0A5M6CD72_9BACT</name>